<dbReference type="eggNOG" id="COG3843">
    <property type="taxonomic scope" value="Bacteria"/>
</dbReference>
<sequence>MAIAHTGASMRYGMNQEKMSEVVYKAHLAGETPSAVTQEFKIIQDTNSRCQKNTLSFVLSPTVEDGKKLSVKKLEELTNRFVKQMKLQQHQAMAFVHRDKQHLHVHLYVNRIGFDGKAYNDSYIGKHSQLAAEKVAKEMHLTTTREVQQVKQQSLLHIRALIKQQHLKTLQTRPKTVDQYIKRMQKQGVKVIPVINKSKQLQGFRFAYKSHNLKGSAVHREMSGGKILQAISYNNAKGLKLSKENTLKIVNQTVTLNANLAASIAKKVAKHVIKKAIDTGIGIGY</sequence>
<reference evidence="2 3" key="1">
    <citation type="submission" date="2012-02" db="EMBL/GenBank/DDBJ databases">
        <title>Improved High-Quality Draft genome of Joostella marina DSM 19592.</title>
        <authorList>
            <consortium name="US DOE Joint Genome Institute (JGI-PGF)"/>
            <person name="Lucas S."/>
            <person name="Copeland A."/>
            <person name="Lapidus A."/>
            <person name="Bruce D."/>
            <person name="Goodwin L."/>
            <person name="Pitluck S."/>
            <person name="Peters L."/>
            <person name="Chertkov O."/>
            <person name="Ovchinnikova G."/>
            <person name="Kyrpides N."/>
            <person name="Mavromatis K."/>
            <person name="Detter J.C."/>
            <person name="Han C."/>
            <person name="Land M."/>
            <person name="Hauser L."/>
            <person name="Markowitz V."/>
            <person name="Cheng J.-F."/>
            <person name="Hugenholtz P."/>
            <person name="Woyke T."/>
            <person name="Wu D."/>
            <person name="Tindall B."/>
            <person name="Brambilla E."/>
            <person name="Klenk H.-P."/>
            <person name="Eisen J.A."/>
        </authorList>
    </citation>
    <scope>NUCLEOTIDE SEQUENCE [LARGE SCALE GENOMIC DNA]</scope>
    <source>
        <strain evidence="2 3">DSM 19592</strain>
    </source>
</reference>
<dbReference type="Proteomes" id="UP000004690">
    <property type="component" value="Unassembled WGS sequence"/>
</dbReference>
<evidence type="ECO:0000313" key="3">
    <source>
        <dbReference type="Proteomes" id="UP000004690"/>
    </source>
</evidence>
<gene>
    <name evidence="2" type="ORF">JoomaDRAFT_0231</name>
</gene>
<name>I3C0Z5_9FLAO</name>
<dbReference type="HOGENOM" id="CLU_067771_1_0_10"/>
<accession>I3C0Z5</accession>
<dbReference type="InterPro" id="IPR005094">
    <property type="entry name" value="Endonuclease_MobA/VirD2"/>
</dbReference>
<keyword evidence="3" id="KW-1185">Reference proteome</keyword>
<dbReference type="RefSeq" id="WP_008616065.1">
    <property type="nucleotide sequence ID" value="NZ_JH651380.1"/>
</dbReference>
<dbReference type="AlphaFoldDB" id="I3C0Z5"/>
<evidence type="ECO:0000313" key="2">
    <source>
        <dbReference type="EMBL" id="EIJ37288.1"/>
    </source>
</evidence>
<dbReference type="STRING" id="926559.JoomaDRAFT_0231"/>
<organism evidence="2 3">
    <name type="scientific">Galbibacter orientalis DSM 19592</name>
    <dbReference type="NCBI Taxonomy" id="926559"/>
    <lineage>
        <taxon>Bacteria</taxon>
        <taxon>Pseudomonadati</taxon>
        <taxon>Bacteroidota</taxon>
        <taxon>Flavobacteriia</taxon>
        <taxon>Flavobacteriales</taxon>
        <taxon>Flavobacteriaceae</taxon>
        <taxon>Galbibacter</taxon>
    </lineage>
</organism>
<protein>
    <submittedName>
        <fullName evidence="2">Relaxase/mobilization nuclease</fullName>
    </submittedName>
</protein>
<feature type="domain" description="MobA/VirD2-like nuclease" evidence="1">
    <location>
        <begin position="12"/>
        <end position="141"/>
    </location>
</feature>
<dbReference type="EMBL" id="JH651380">
    <property type="protein sequence ID" value="EIJ37288.1"/>
    <property type="molecule type" value="Genomic_DNA"/>
</dbReference>
<dbReference type="Pfam" id="PF03432">
    <property type="entry name" value="Relaxase"/>
    <property type="match status" value="1"/>
</dbReference>
<proteinExistence type="predicted"/>
<evidence type="ECO:0000259" key="1">
    <source>
        <dbReference type="Pfam" id="PF03432"/>
    </source>
</evidence>